<dbReference type="EC" id="4.2.1.130" evidence="1"/>
<comment type="similarity">
    <text evidence="4">Belongs to the peptidase C56 family. HSP31-like subfamily.</text>
</comment>
<name>A0A098VRM7_9MICR</name>
<dbReference type="VEuPathDB" id="MicrosporidiaDB:DI09_2p20"/>
<dbReference type="RefSeq" id="XP_013238108.1">
    <property type="nucleotide sequence ID" value="XM_013382654.1"/>
</dbReference>
<evidence type="ECO:0000256" key="5">
    <source>
        <dbReference type="ARBA" id="ARBA00048082"/>
    </source>
</evidence>
<dbReference type="InterPro" id="IPR029062">
    <property type="entry name" value="Class_I_gatase-like"/>
</dbReference>
<dbReference type="AlphaFoldDB" id="A0A098VRM7"/>
<reference evidence="6 7" key="1">
    <citation type="submission" date="2014-04" db="EMBL/GenBank/DDBJ databases">
        <title>A new species of microsporidia sheds light on the evolution of extreme parasitism.</title>
        <authorList>
            <person name="Haag K.L."/>
            <person name="James T.Y."/>
            <person name="Larsson R."/>
            <person name="Schaer T.M."/>
            <person name="Refardt D."/>
            <person name="Pombert J.-F."/>
            <person name="Ebert D."/>
        </authorList>
    </citation>
    <scope>NUCLEOTIDE SEQUENCE [LARGE SCALE GENOMIC DNA]</scope>
    <source>
        <strain evidence="6 7">UGP3</strain>
        <tissue evidence="6">Spores</tissue>
    </source>
</reference>
<dbReference type="Gene3D" id="3.40.50.880">
    <property type="match status" value="1"/>
</dbReference>
<dbReference type="EMBL" id="JMKJ01000222">
    <property type="protein sequence ID" value="KGG51625.1"/>
    <property type="molecule type" value="Genomic_DNA"/>
</dbReference>
<dbReference type="GeneID" id="25259446"/>
<evidence type="ECO:0000313" key="7">
    <source>
        <dbReference type="Proteomes" id="UP000029725"/>
    </source>
</evidence>
<evidence type="ECO:0000256" key="1">
    <source>
        <dbReference type="ARBA" id="ARBA00013134"/>
    </source>
</evidence>
<dbReference type="PANTHER" id="PTHR48094:SF11">
    <property type="entry name" value="GLUTATHIONE-INDEPENDENT GLYOXALASE HSP31-RELATED"/>
    <property type="match status" value="1"/>
</dbReference>
<gene>
    <name evidence="6" type="ORF">DI09_2p20</name>
</gene>
<evidence type="ECO:0000313" key="6">
    <source>
        <dbReference type="EMBL" id="KGG51625.1"/>
    </source>
</evidence>
<dbReference type="GO" id="GO:0019243">
    <property type="term" value="P:methylglyoxal catabolic process to D-lactate via S-lactoyl-glutathione"/>
    <property type="evidence" value="ECO:0007669"/>
    <property type="project" value="TreeGrafter"/>
</dbReference>
<protein>
    <recommendedName>
        <fullName evidence="1">D-lactate dehydratase</fullName>
        <ecNumber evidence="1">4.2.1.130</ecNumber>
    </recommendedName>
</protein>
<dbReference type="GO" id="GO:0005737">
    <property type="term" value="C:cytoplasm"/>
    <property type="evidence" value="ECO:0007669"/>
    <property type="project" value="TreeGrafter"/>
</dbReference>
<dbReference type="SUPFAM" id="SSF52317">
    <property type="entry name" value="Class I glutamine amidotransferase-like"/>
    <property type="match status" value="1"/>
</dbReference>
<keyword evidence="3" id="KW-0456">Lyase</keyword>
<accession>A0A098VRM7</accession>
<comment type="caution">
    <text evidence="6">The sequence shown here is derived from an EMBL/GenBank/DDBJ whole genome shotgun (WGS) entry which is preliminary data.</text>
</comment>
<evidence type="ECO:0000256" key="4">
    <source>
        <dbReference type="ARBA" id="ARBA00038493"/>
    </source>
</evidence>
<comment type="catalytic activity">
    <reaction evidence="5">
        <text>methylglyoxal + H2O = (R)-lactate + H(+)</text>
        <dbReference type="Rhea" id="RHEA:27754"/>
        <dbReference type="ChEBI" id="CHEBI:15377"/>
        <dbReference type="ChEBI" id="CHEBI:15378"/>
        <dbReference type="ChEBI" id="CHEBI:16004"/>
        <dbReference type="ChEBI" id="CHEBI:17158"/>
        <dbReference type="EC" id="4.2.1.130"/>
    </reaction>
</comment>
<organism evidence="6 7">
    <name type="scientific">Mitosporidium daphniae</name>
    <dbReference type="NCBI Taxonomy" id="1485682"/>
    <lineage>
        <taxon>Eukaryota</taxon>
        <taxon>Fungi</taxon>
        <taxon>Fungi incertae sedis</taxon>
        <taxon>Microsporidia</taxon>
        <taxon>Mitosporidium</taxon>
    </lineage>
</organism>
<dbReference type="HOGENOM" id="CLU_070319_2_0_1"/>
<keyword evidence="7" id="KW-1185">Reference proteome</keyword>
<dbReference type="PANTHER" id="PTHR48094">
    <property type="entry name" value="PROTEIN/NUCLEIC ACID DEGLYCASE DJ-1-RELATED"/>
    <property type="match status" value="1"/>
</dbReference>
<keyword evidence="2" id="KW-0346">Stress response</keyword>
<dbReference type="OrthoDB" id="543156at2759"/>
<sequence>MMAPSCKKSLVQKRALIVLTNISKLPGKDAADVCFTGFDARAVAHLWSLLKVRNFYQIDYCTPEGGPAPLDPRSADESKDDPIVQSFLQNKTLVDTFQDTMSAKSIVESMTEYSLIGLVGAHGALIDVAASQDIAKLVTIVYEQNGLICAIGHGLCGALCSQTSLTSFPGIPLLKEKKVTSSTRSEDEQQTAHVPFFLDERLMALGAWVLNKGPFEINVCIDYGNDETGKIVTGQNTASVPAWIELIETLIIQ</sequence>
<evidence type="ECO:0000256" key="2">
    <source>
        <dbReference type="ARBA" id="ARBA00023016"/>
    </source>
</evidence>
<dbReference type="Proteomes" id="UP000029725">
    <property type="component" value="Unassembled WGS sequence"/>
</dbReference>
<dbReference type="InterPro" id="IPR050325">
    <property type="entry name" value="Prot/Nucl_acid_deglycase"/>
</dbReference>
<proteinExistence type="inferred from homology"/>
<evidence type="ECO:0000256" key="3">
    <source>
        <dbReference type="ARBA" id="ARBA00023239"/>
    </source>
</evidence>
<dbReference type="GO" id="GO:0019172">
    <property type="term" value="F:glyoxalase III activity"/>
    <property type="evidence" value="ECO:0007669"/>
    <property type="project" value="UniProtKB-EC"/>
</dbReference>